<feature type="compositionally biased region" description="Polar residues" evidence="1">
    <location>
        <begin position="319"/>
        <end position="339"/>
    </location>
</feature>
<proteinExistence type="predicted"/>
<name>A0AAN6ZC40_9PEZI</name>
<keyword evidence="3" id="KW-1185">Reference proteome</keyword>
<gene>
    <name evidence="2" type="ORF">BT67DRAFT_87253</name>
</gene>
<reference evidence="2" key="2">
    <citation type="submission" date="2023-05" db="EMBL/GenBank/DDBJ databases">
        <authorList>
            <consortium name="Lawrence Berkeley National Laboratory"/>
            <person name="Steindorff A."/>
            <person name="Hensen N."/>
            <person name="Bonometti L."/>
            <person name="Westerberg I."/>
            <person name="Brannstrom I.O."/>
            <person name="Guillou S."/>
            <person name="Cros-Aarteil S."/>
            <person name="Calhoun S."/>
            <person name="Haridas S."/>
            <person name="Kuo A."/>
            <person name="Mondo S."/>
            <person name="Pangilinan J."/>
            <person name="Riley R."/>
            <person name="Labutti K."/>
            <person name="Andreopoulos B."/>
            <person name="Lipzen A."/>
            <person name="Chen C."/>
            <person name="Yanf M."/>
            <person name="Daum C."/>
            <person name="Ng V."/>
            <person name="Clum A."/>
            <person name="Ohm R."/>
            <person name="Martin F."/>
            <person name="Silar P."/>
            <person name="Natvig D."/>
            <person name="Lalanne C."/>
            <person name="Gautier V."/>
            <person name="Ament-Velasquez S.L."/>
            <person name="Kruys A."/>
            <person name="Hutchinson M.I."/>
            <person name="Powell A.J."/>
            <person name="Barry K."/>
            <person name="Miller A.N."/>
            <person name="Grigoriev I.V."/>
            <person name="Debuchy R."/>
            <person name="Gladieux P."/>
            <person name="Thoren M.H."/>
            <person name="Johannesson H."/>
        </authorList>
    </citation>
    <scope>NUCLEOTIDE SEQUENCE</scope>
    <source>
        <strain evidence="2">CBS 123565</strain>
    </source>
</reference>
<organism evidence="2 3">
    <name type="scientific">Trichocladium antarcticum</name>
    <dbReference type="NCBI Taxonomy" id="1450529"/>
    <lineage>
        <taxon>Eukaryota</taxon>
        <taxon>Fungi</taxon>
        <taxon>Dikarya</taxon>
        <taxon>Ascomycota</taxon>
        <taxon>Pezizomycotina</taxon>
        <taxon>Sordariomycetes</taxon>
        <taxon>Sordariomycetidae</taxon>
        <taxon>Sordariales</taxon>
        <taxon>Chaetomiaceae</taxon>
        <taxon>Trichocladium</taxon>
    </lineage>
</organism>
<evidence type="ECO:0000313" key="2">
    <source>
        <dbReference type="EMBL" id="KAK4132368.1"/>
    </source>
</evidence>
<feature type="region of interest" description="Disordered" evidence="1">
    <location>
        <begin position="162"/>
        <end position="366"/>
    </location>
</feature>
<dbReference type="EMBL" id="MU853418">
    <property type="protein sequence ID" value="KAK4132368.1"/>
    <property type="molecule type" value="Genomic_DNA"/>
</dbReference>
<feature type="compositionally biased region" description="Polar residues" evidence="1">
    <location>
        <begin position="260"/>
        <end position="275"/>
    </location>
</feature>
<feature type="region of interest" description="Disordered" evidence="1">
    <location>
        <begin position="105"/>
        <end position="136"/>
    </location>
</feature>
<accession>A0AAN6ZC40</accession>
<sequence length="366" mass="38764">MGGRQVARSLAILARTSQTSDSSGSLEVNLSQDSLEMHSGPWLPASCYSYQAESQPIYTPGTLSLPATPPADLGFMVETQLIDGVGCHFPPTLPSRASTLTVGSETGLDMLPTPPAGPEAPDTGEGGSGSVPEEGLLDTSRPVALFLETPIWSGPIRGGMFGSLDPLTPSPTPNRKRASSSPSAPQPVKRLKSRKKQTQEDSEDGKSPEKAFQEPASNRAFGNLRRLTISLAGPTNYPADGPGVGEESMLGCDEMPGNTAPRSDSKLLQRSQDAANYTDDHATQAKTSSTARTQRIGRQPATPRRQTMPLHSALALTGNLKNASRSSWPHTEPSISRRTTQAHKDPETPPVREEAGAFSNPSSETS</sequence>
<evidence type="ECO:0000256" key="1">
    <source>
        <dbReference type="SAM" id="MobiDB-lite"/>
    </source>
</evidence>
<feature type="compositionally biased region" description="Polar residues" evidence="1">
    <location>
        <begin position="284"/>
        <end position="293"/>
    </location>
</feature>
<feature type="compositionally biased region" description="Basic and acidic residues" evidence="1">
    <location>
        <begin position="342"/>
        <end position="355"/>
    </location>
</feature>
<comment type="caution">
    <text evidence="2">The sequence shown here is derived from an EMBL/GenBank/DDBJ whole genome shotgun (WGS) entry which is preliminary data.</text>
</comment>
<reference evidence="2" key="1">
    <citation type="journal article" date="2023" name="Mol. Phylogenet. Evol.">
        <title>Genome-scale phylogeny and comparative genomics of the fungal order Sordariales.</title>
        <authorList>
            <person name="Hensen N."/>
            <person name="Bonometti L."/>
            <person name="Westerberg I."/>
            <person name="Brannstrom I.O."/>
            <person name="Guillou S."/>
            <person name="Cros-Aarteil S."/>
            <person name="Calhoun S."/>
            <person name="Haridas S."/>
            <person name="Kuo A."/>
            <person name="Mondo S."/>
            <person name="Pangilinan J."/>
            <person name="Riley R."/>
            <person name="LaButti K."/>
            <person name="Andreopoulos B."/>
            <person name="Lipzen A."/>
            <person name="Chen C."/>
            <person name="Yan M."/>
            <person name="Daum C."/>
            <person name="Ng V."/>
            <person name="Clum A."/>
            <person name="Steindorff A."/>
            <person name="Ohm R.A."/>
            <person name="Martin F."/>
            <person name="Silar P."/>
            <person name="Natvig D.O."/>
            <person name="Lalanne C."/>
            <person name="Gautier V."/>
            <person name="Ament-Velasquez S.L."/>
            <person name="Kruys A."/>
            <person name="Hutchinson M.I."/>
            <person name="Powell A.J."/>
            <person name="Barry K."/>
            <person name="Miller A.N."/>
            <person name="Grigoriev I.V."/>
            <person name="Debuchy R."/>
            <person name="Gladieux P."/>
            <person name="Hiltunen Thoren M."/>
            <person name="Johannesson H."/>
        </authorList>
    </citation>
    <scope>NUCLEOTIDE SEQUENCE</scope>
    <source>
        <strain evidence="2">CBS 123565</strain>
    </source>
</reference>
<evidence type="ECO:0000313" key="3">
    <source>
        <dbReference type="Proteomes" id="UP001304895"/>
    </source>
</evidence>
<dbReference type="Proteomes" id="UP001304895">
    <property type="component" value="Unassembled WGS sequence"/>
</dbReference>
<dbReference type="AlphaFoldDB" id="A0AAN6ZC40"/>
<protein>
    <submittedName>
        <fullName evidence="2">Uncharacterized protein</fullName>
    </submittedName>
</protein>